<dbReference type="AlphaFoldDB" id="A0A1I3MAL8"/>
<comment type="similarity">
    <text evidence="1 5 6">Belongs to the bacterial ribosomal protein bL19 family.</text>
</comment>
<keyword evidence="9" id="KW-1185">Reference proteome</keyword>
<keyword evidence="7" id="KW-0175">Coiled coil</keyword>
<dbReference type="Proteomes" id="UP000182737">
    <property type="component" value="Unassembled WGS sequence"/>
</dbReference>
<dbReference type="InterPro" id="IPR018257">
    <property type="entry name" value="Ribosomal_bL19_CS"/>
</dbReference>
<dbReference type="Pfam" id="PF01245">
    <property type="entry name" value="Ribosomal_L19"/>
    <property type="match status" value="1"/>
</dbReference>
<evidence type="ECO:0000256" key="5">
    <source>
        <dbReference type="HAMAP-Rule" id="MF_00402"/>
    </source>
</evidence>
<dbReference type="GO" id="GO:0006412">
    <property type="term" value="P:translation"/>
    <property type="evidence" value="ECO:0007669"/>
    <property type="project" value="UniProtKB-UniRule"/>
</dbReference>
<evidence type="ECO:0000256" key="7">
    <source>
        <dbReference type="SAM" id="Coils"/>
    </source>
</evidence>
<keyword evidence="3 5" id="KW-0687">Ribonucleoprotein</keyword>
<dbReference type="InterPro" id="IPR038657">
    <property type="entry name" value="Ribosomal_bL19_sf"/>
</dbReference>
<organism evidence="8 9">
    <name type="scientific">Treponema bryantii</name>
    <dbReference type="NCBI Taxonomy" id="163"/>
    <lineage>
        <taxon>Bacteria</taxon>
        <taxon>Pseudomonadati</taxon>
        <taxon>Spirochaetota</taxon>
        <taxon>Spirochaetia</taxon>
        <taxon>Spirochaetales</taxon>
        <taxon>Treponemataceae</taxon>
        <taxon>Treponema</taxon>
    </lineage>
</organism>
<evidence type="ECO:0000256" key="1">
    <source>
        <dbReference type="ARBA" id="ARBA00005781"/>
    </source>
</evidence>
<dbReference type="HAMAP" id="MF_00402">
    <property type="entry name" value="Ribosomal_bL19"/>
    <property type="match status" value="1"/>
</dbReference>
<dbReference type="InterPro" id="IPR008991">
    <property type="entry name" value="Translation_prot_SH3-like_sf"/>
</dbReference>
<dbReference type="PANTHER" id="PTHR15680">
    <property type="entry name" value="RIBOSOMAL PROTEIN L19"/>
    <property type="match status" value="1"/>
</dbReference>
<sequence length="156" mass="17269">MDLIKTIEETQKRPGAQGFNVGDTVKVYFKIIEGKTERIQVYEGIVLCKKNEGARETFTVRKISYGVGVERVFPYNSPRIVKVDVVRPGKVRRSKLYYLRDKIGKDAKVKTLVGGKIAAEIAARNARAEAAAAATEAQIKEERKEAAEAKANANAQ</sequence>
<dbReference type="PRINTS" id="PR00061">
    <property type="entry name" value="RIBOSOMALL19"/>
</dbReference>
<keyword evidence="2 5" id="KW-0689">Ribosomal protein</keyword>
<reference evidence="9" key="1">
    <citation type="submission" date="2016-10" db="EMBL/GenBank/DDBJ databases">
        <authorList>
            <person name="Varghese N."/>
            <person name="Submissions S."/>
        </authorList>
    </citation>
    <scope>NUCLEOTIDE SEQUENCE [LARGE SCALE GENOMIC DNA]</scope>
    <source>
        <strain evidence="9">XBD1002</strain>
    </source>
</reference>
<evidence type="ECO:0000256" key="4">
    <source>
        <dbReference type="ARBA" id="ARBA00035171"/>
    </source>
</evidence>
<dbReference type="NCBIfam" id="TIGR01024">
    <property type="entry name" value="rplS_bact"/>
    <property type="match status" value="1"/>
</dbReference>
<dbReference type="InterPro" id="IPR001857">
    <property type="entry name" value="Ribosomal_bL19"/>
</dbReference>
<evidence type="ECO:0000256" key="6">
    <source>
        <dbReference type="RuleBase" id="RU000559"/>
    </source>
</evidence>
<evidence type="ECO:0000313" key="9">
    <source>
        <dbReference type="Proteomes" id="UP000182737"/>
    </source>
</evidence>
<dbReference type="EMBL" id="FORI01000008">
    <property type="protein sequence ID" value="SFI94028.1"/>
    <property type="molecule type" value="Genomic_DNA"/>
</dbReference>
<name>A0A1I3MAL8_9SPIR</name>
<evidence type="ECO:0000256" key="3">
    <source>
        <dbReference type="ARBA" id="ARBA00023274"/>
    </source>
</evidence>
<dbReference type="GO" id="GO:0003735">
    <property type="term" value="F:structural constituent of ribosome"/>
    <property type="evidence" value="ECO:0007669"/>
    <property type="project" value="InterPro"/>
</dbReference>
<dbReference type="Gene3D" id="2.30.30.790">
    <property type="match status" value="1"/>
</dbReference>
<accession>A0A1I3MAL8</accession>
<protein>
    <recommendedName>
        <fullName evidence="4 5">Large ribosomal subunit protein bL19</fullName>
    </recommendedName>
</protein>
<comment type="function">
    <text evidence="5 6">This protein is located at the 30S-50S ribosomal subunit interface and may play a role in the structure and function of the aminoacyl-tRNA binding site.</text>
</comment>
<dbReference type="PROSITE" id="PS01015">
    <property type="entry name" value="RIBOSOMAL_L19"/>
    <property type="match status" value="1"/>
</dbReference>
<proteinExistence type="inferred from homology"/>
<dbReference type="GO" id="GO:0022625">
    <property type="term" value="C:cytosolic large ribosomal subunit"/>
    <property type="evidence" value="ECO:0007669"/>
    <property type="project" value="TreeGrafter"/>
</dbReference>
<dbReference type="SUPFAM" id="SSF50104">
    <property type="entry name" value="Translation proteins SH3-like domain"/>
    <property type="match status" value="1"/>
</dbReference>
<gene>
    <name evidence="5" type="primary">rplS</name>
    <name evidence="8" type="ORF">SAMN04487775_108157</name>
</gene>
<evidence type="ECO:0000313" key="8">
    <source>
        <dbReference type="EMBL" id="SFI94028.1"/>
    </source>
</evidence>
<evidence type="ECO:0000256" key="2">
    <source>
        <dbReference type="ARBA" id="ARBA00022980"/>
    </source>
</evidence>
<dbReference type="PANTHER" id="PTHR15680:SF9">
    <property type="entry name" value="LARGE RIBOSOMAL SUBUNIT PROTEIN BL19M"/>
    <property type="match status" value="1"/>
</dbReference>
<dbReference type="OrthoDB" id="9803541at2"/>
<feature type="coiled-coil region" evidence="7">
    <location>
        <begin position="118"/>
        <end position="156"/>
    </location>
</feature>